<reference evidence="10 11" key="1">
    <citation type="journal article" date="2016" name="Proc. Natl. Acad. Sci. U.S.A.">
        <title>Comparative genomics of biotechnologically important yeasts.</title>
        <authorList>
            <person name="Riley R."/>
            <person name="Haridas S."/>
            <person name="Wolfe K.H."/>
            <person name="Lopes M.R."/>
            <person name="Hittinger C.T."/>
            <person name="Goeker M."/>
            <person name="Salamov A.A."/>
            <person name="Wisecaver J.H."/>
            <person name="Long T.M."/>
            <person name="Calvey C.H."/>
            <person name="Aerts A.L."/>
            <person name="Barry K.W."/>
            <person name="Choi C."/>
            <person name="Clum A."/>
            <person name="Coughlan A.Y."/>
            <person name="Deshpande S."/>
            <person name="Douglass A.P."/>
            <person name="Hanson S.J."/>
            <person name="Klenk H.-P."/>
            <person name="LaButti K.M."/>
            <person name="Lapidus A."/>
            <person name="Lindquist E.A."/>
            <person name="Lipzen A.M."/>
            <person name="Meier-Kolthoff J.P."/>
            <person name="Ohm R.A."/>
            <person name="Otillar R.P."/>
            <person name="Pangilinan J.L."/>
            <person name="Peng Y."/>
            <person name="Rokas A."/>
            <person name="Rosa C.A."/>
            <person name="Scheuner C."/>
            <person name="Sibirny A.A."/>
            <person name="Slot J.C."/>
            <person name="Stielow J.B."/>
            <person name="Sun H."/>
            <person name="Kurtzman C.P."/>
            <person name="Blackwell M."/>
            <person name="Grigoriev I.V."/>
            <person name="Jeffries T.W."/>
        </authorList>
    </citation>
    <scope>NUCLEOTIDE SEQUENCE [LARGE SCALE GENOMIC DNA]</scope>
    <source>
        <strain evidence="10 11">DSM 6958</strain>
    </source>
</reference>
<evidence type="ECO:0000256" key="8">
    <source>
        <dbReference type="SAM" id="MobiDB-lite"/>
    </source>
</evidence>
<accession>A0A1E3PKH2</accession>
<keyword evidence="1" id="KW-0597">Phosphoprotein</keyword>
<evidence type="ECO:0000313" key="10">
    <source>
        <dbReference type="EMBL" id="ODQ65915.1"/>
    </source>
</evidence>
<dbReference type="SUPFAM" id="SSF144232">
    <property type="entry name" value="HIT/MYND zinc finger-like"/>
    <property type="match status" value="1"/>
</dbReference>
<organism evidence="10 11">
    <name type="scientific">Nadsonia fulvescens var. elongata DSM 6958</name>
    <dbReference type="NCBI Taxonomy" id="857566"/>
    <lineage>
        <taxon>Eukaryota</taxon>
        <taxon>Fungi</taxon>
        <taxon>Dikarya</taxon>
        <taxon>Ascomycota</taxon>
        <taxon>Saccharomycotina</taxon>
        <taxon>Dipodascomycetes</taxon>
        <taxon>Dipodascales</taxon>
        <taxon>Dipodascales incertae sedis</taxon>
        <taxon>Nadsonia</taxon>
    </lineage>
</organism>
<keyword evidence="4" id="KW-0862">Zinc</keyword>
<evidence type="ECO:0000256" key="2">
    <source>
        <dbReference type="ARBA" id="ARBA00022723"/>
    </source>
</evidence>
<dbReference type="Pfam" id="PF04438">
    <property type="entry name" value="zf-HIT"/>
    <property type="match status" value="1"/>
</dbReference>
<dbReference type="PANTHER" id="PTHR13483:SF3">
    <property type="entry name" value="BOX C_D SNORNA PROTEIN 1"/>
    <property type="match status" value="1"/>
</dbReference>
<dbReference type="InterPro" id="IPR057721">
    <property type="entry name" value="BCD1_alpha/beta"/>
</dbReference>
<dbReference type="InterPro" id="IPR007529">
    <property type="entry name" value="Znf_HIT"/>
</dbReference>
<dbReference type="STRING" id="857566.A0A1E3PKH2"/>
<keyword evidence="2" id="KW-0479">Metal-binding</keyword>
<dbReference type="AlphaFoldDB" id="A0A1E3PKH2"/>
<evidence type="ECO:0000256" key="4">
    <source>
        <dbReference type="ARBA" id="ARBA00022833"/>
    </source>
</evidence>
<evidence type="ECO:0000256" key="3">
    <source>
        <dbReference type="ARBA" id="ARBA00022771"/>
    </source>
</evidence>
<name>A0A1E3PKH2_9ASCO</name>
<dbReference type="PROSITE" id="PS51083">
    <property type="entry name" value="ZF_HIT"/>
    <property type="match status" value="1"/>
</dbReference>
<evidence type="ECO:0000256" key="5">
    <source>
        <dbReference type="ARBA" id="ARBA00049598"/>
    </source>
</evidence>
<comment type="function">
    <text evidence="5">Required for box C/D snoRNAs accumulation involved in snoRNA processing, snoRNA transport to the nucleolus and ribosome biogenesis.</text>
</comment>
<dbReference type="GO" id="GO:0005634">
    <property type="term" value="C:nucleus"/>
    <property type="evidence" value="ECO:0007669"/>
    <property type="project" value="TreeGrafter"/>
</dbReference>
<keyword evidence="3 7" id="KW-0863">Zinc-finger</keyword>
<evidence type="ECO:0000259" key="9">
    <source>
        <dbReference type="PROSITE" id="PS51083"/>
    </source>
</evidence>
<feature type="region of interest" description="Disordered" evidence="8">
    <location>
        <begin position="354"/>
        <end position="437"/>
    </location>
</feature>
<evidence type="ECO:0000256" key="7">
    <source>
        <dbReference type="PROSITE-ProRule" id="PRU00453"/>
    </source>
</evidence>
<feature type="compositionally biased region" description="Acidic residues" evidence="8">
    <location>
        <begin position="369"/>
        <end position="401"/>
    </location>
</feature>
<feature type="region of interest" description="Disordered" evidence="8">
    <location>
        <begin position="465"/>
        <end position="501"/>
    </location>
</feature>
<evidence type="ECO:0000256" key="6">
    <source>
        <dbReference type="ARBA" id="ARBA00049654"/>
    </source>
</evidence>
<dbReference type="Gene3D" id="3.30.60.190">
    <property type="match status" value="1"/>
</dbReference>
<evidence type="ECO:0000256" key="1">
    <source>
        <dbReference type="ARBA" id="ARBA00022553"/>
    </source>
</evidence>
<feature type="compositionally biased region" description="Polar residues" evidence="8">
    <location>
        <begin position="465"/>
        <end position="474"/>
    </location>
</feature>
<keyword evidence="11" id="KW-1185">Reference proteome</keyword>
<dbReference type="CDD" id="cd23023">
    <property type="entry name" value="zf-HIT_BCD1"/>
    <property type="match status" value="1"/>
</dbReference>
<dbReference type="GO" id="GO:0048254">
    <property type="term" value="P:snoRNA localization"/>
    <property type="evidence" value="ECO:0007669"/>
    <property type="project" value="TreeGrafter"/>
</dbReference>
<dbReference type="EMBL" id="KV454409">
    <property type="protein sequence ID" value="ODQ65915.1"/>
    <property type="molecule type" value="Genomic_DNA"/>
</dbReference>
<sequence>MDVPLSVLCSMCHSAQPIYTCPACLIRTCSLTCSKLHKTQRNCTGMVDITKYLPRNEAATPNTINRDYNFLQSIGRSMELAKRDATDSGVDKLVKNSRNFKRQKTGNPSTPSISIIQGVKVRNVPFGMSRYRENKSGWAKPKRERTPRSAIAPMSADTITDSPKAPEENEMKLEAMKEITENPKIQEQRIYLWTVEWIIDSKRILASDRARSTDTLQNVYEKIVKIKSSSEPSALKDDNKTDLTTGTVSEIISKVTAEPTSEATLKATSNNTTLGFPGTASKAFSNVNVEAMPRKDTINASIEPSIFFYAISHEVDLKPRKVQLDASLSLAENLTGITVIEFPTIVVSKEKISIGPENSSHSDSNNSDSDSDSESDSDSDSDSDSESESESESESDSDSDSDTGTGNNSDNVLGNDDDSGDKKGNEVKIDTSNQDSDSIINMKIVKEVVRKTEENLAGNEGTIKYTNNIISSGLSKEEPDLDIEDNDSAPEEESSKPNLKVLPADNAILVTISQTEK</sequence>
<gene>
    <name evidence="10" type="ORF">NADFUDRAFT_82840</name>
</gene>
<dbReference type="GO" id="GO:0070761">
    <property type="term" value="C:pre-snoRNP complex"/>
    <property type="evidence" value="ECO:0007669"/>
    <property type="project" value="TreeGrafter"/>
</dbReference>
<proteinExistence type="inferred from homology"/>
<feature type="compositionally biased region" description="Polar residues" evidence="8">
    <location>
        <begin position="403"/>
        <end position="412"/>
    </location>
</feature>
<dbReference type="GO" id="GO:0008270">
    <property type="term" value="F:zinc ion binding"/>
    <property type="evidence" value="ECO:0007669"/>
    <property type="project" value="UniProtKB-UniRule"/>
</dbReference>
<protein>
    <recommendedName>
        <fullName evidence="9">HIT-type domain-containing protein</fullName>
    </recommendedName>
</protein>
<comment type="similarity">
    <text evidence="6">Belongs to the BCD1 family.</text>
</comment>
<dbReference type="Proteomes" id="UP000095009">
    <property type="component" value="Unassembled WGS sequence"/>
</dbReference>
<feature type="compositionally biased region" description="Basic and acidic residues" evidence="8">
    <location>
        <begin position="420"/>
        <end position="429"/>
    </location>
</feature>
<dbReference type="PANTHER" id="PTHR13483">
    <property type="entry name" value="BOX C_D SNORNA PROTEIN 1-RELATED"/>
    <property type="match status" value="1"/>
</dbReference>
<dbReference type="GO" id="GO:0000492">
    <property type="term" value="P:box C/D snoRNP assembly"/>
    <property type="evidence" value="ECO:0007669"/>
    <property type="project" value="TreeGrafter"/>
</dbReference>
<feature type="compositionally biased region" description="Low complexity" evidence="8">
    <location>
        <begin position="357"/>
        <end position="368"/>
    </location>
</feature>
<feature type="compositionally biased region" description="Acidic residues" evidence="8">
    <location>
        <begin position="479"/>
        <end position="492"/>
    </location>
</feature>
<feature type="domain" description="HIT-type" evidence="9">
    <location>
        <begin position="9"/>
        <end position="43"/>
    </location>
</feature>
<dbReference type="InterPro" id="IPR051639">
    <property type="entry name" value="BCD1"/>
</dbReference>
<dbReference type="OrthoDB" id="272357at2759"/>
<dbReference type="GO" id="GO:0000463">
    <property type="term" value="P:maturation of LSU-rRNA from tricistronic rRNA transcript (SSU-rRNA, 5.8S rRNA, LSU-rRNA)"/>
    <property type="evidence" value="ECO:0007669"/>
    <property type="project" value="TreeGrafter"/>
</dbReference>
<dbReference type="Pfam" id="PF25790">
    <property type="entry name" value="BCD1"/>
    <property type="match status" value="1"/>
</dbReference>
<evidence type="ECO:0000313" key="11">
    <source>
        <dbReference type="Proteomes" id="UP000095009"/>
    </source>
</evidence>